<name>A0A2A2K2S6_9BILA</name>
<dbReference type="EMBL" id="LIAE01009790">
    <property type="protein sequence ID" value="PAV68228.1"/>
    <property type="molecule type" value="Genomic_DNA"/>
</dbReference>
<feature type="region of interest" description="Disordered" evidence="1">
    <location>
        <begin position="1"/>
        <end position="28"/>
    </location>
</feature>
<comment type="caution">
    <text evidence="2">The sequence shown here is derived from an EMBL/GenBank/DDBJ whole genome shotgun (WGS) entry which is preliminary data.</text>
</comment>
<gene>
    <name evidence="2" type="ORF">WR25_18307</name>
</gene>
<reference evidence="2 3" key="1">
    <citation type="journal article" date="2017" name="Curr. Biol.">
        <title>Genome architecture and evolution of a unichromosomal asexual nematode.</title>
        <authorList>
            <person name="Fradin H."/>
            <person name="Zegar C."/>
            <person name="Gutwein M."/>
            <person name="Lucas J."/>
            <person name="Kovtun M."/>
            <person name="Corcoran D."/>
            <person name="Baugh L.R."/>
            <person name="Kiontke K."/>
            <person name="Gunsalus K."/>
            <person name="Fitch D.H."/>
            <person name="Piano F."/>
        </authorList>
    </citation>
    <scope>NUCLEOTIDE SEQUENCE [LARGE SCALE GENOMIC DNA]</scope>
    <source>
        <strain evidence="2">PF1309</strain>
    </source>
</reference>
<sequence length="88" mass="9095">MAARRSTYRESADSRASTASNNASSSVSPALAISVAQSKILEDLLPQPLPCFLGAVVGEDGLSIAQVNLEMAAFGRNEGGSLRTQPST</sequence>
<keyword evidence="3" id="KW-1185">Reference proteome</keyword>
<protein>
    <submittedName>
        <fullName evidence="2">Uncharacterized protein</fullName>
    </submittedName>
</protein>
<dbReference type="Proteomes" id="UP000218231">
    <property type="component" value="Unassembled WGS sequence"/>
</dbReference>
<feature type="compositionally biased region" description="Low complexity" evidence="1">
    <location>
        <begin position="14"/>
        <end position="28"/>
    </location>
</feature>
<evidence type="ECO:0000313" key="2">
    <source>
        <dbReference type="EMBL" id="PAV68228.1"/>
    </source>
</evidence>
<proteinExistence type="predicted"/>
<evidence type="ECO:0000256" key="1">
    <source>
        <dbReference type="SAM" id="MobiDB-lite"/>
    </source>
</evidence>
<dbReference type="AlphaFoldDB" id="A0A2A2K2S6"/>
<organism evidence="2 3">
    <name type="scientific">Diploscapter pachys</name>
    <dbReference type="NCBI Taxonomy" id="2018661"/>
    <lineage>
        <taxon>Eukaryota</taxon>
        <taxon>Metazoa</taxon>
        <taxon>Ecdysozoa</taxon>
        <taxon>Nematoda</taxon>
        <taxon>Chromadorea</taxon>
        <taxon>Rhabditida</taxon>
        <taxon>Rhabditina</taxon>
        <taxon>Rhabditomorpha</taxon>
        <taxon>Rhabditoidea</taxon>
        <taxon>Rhabditidae</taxon>
        <taxon>Diploscapter</taxon>
    </lineage>
</organism>
<accession>A0A2A2K2S6</accession>
<evidence type="ECO:0000313" key="3">
    <source>
        <dbReference type="Proteomes" id="UP000218231"/>
    </source>
</evidence>